<feature type="compositionally biased region" description="Low complexity" evidence="1">
    <location>
        <begin position="349"/>
        <end position="362"/>
    </location>
</feature>
<feature type="transmembrane region" description="Helical" evidence="2">
    <location>
        <begin position="16"/>
        <end position="39"/>
    </location>
</feature>
<dbReference type="AlphaFoldDB" id="A0AAD6TYT5"/>
<keyword evidence="2" id="KW-1133">Transmembrane helix</keyword>
<dbReference type="EMBL" id="JARJCN010000062">
    <property type="protein sequence ID" value="KAJ7079099.1"/>
    <property type="molecule type" value="Genomic_DNA"/>
</dbReference>
<protein>
    <submittedName>
        <fullName evidence="3">Uncharacterized protein</fullName>
    </submittedName>
</protein>
<feature type="compositionally biased region" description="Pro residues" evidence="1">
    <location>
        <begin position="388"/>
        <end position="400"/>
    </location>
</feature>
<reference evidence="3" key="1">
    <citation type="submission" date="2023-03" db="EMBL/GenBank/DDBJ databases">
        <title>Massive genome expansion in bonnet fungi (Mycena s.s.) driven by repeated elements and novel gene families across ecological guilds.</title>
        <authorList>
            <consortium name="Lawrence Berkeley National Laboratory"/>
            <person name="Harder C.B."/>
            <person name="Miyauchi S."/>
            <person name="Viragh M."/>
            <person name="Kuo A."/>
            <person name="Thoen E."/>
            <person name="Andreopoulos B."/>
            <person name="Lu D."/>
            <person name="Skrede I."/>
            <person name="Drula E."/>
            <person name="Henrissat B."/>
            <person name="Morin E."/>
            <person name="Kohler A."/>
            <person name="Barry K."/>
            <person name="LaButti K."/>
            <person name="Morin E."/>
            <person name="Salamov A."/>
            <person name="Lipzen A."/>
            <person name="Mereny Z."/>
            <person name="Hegedus B."/>
            <person name="Baldrian P."/>
            <person name="Stursova M."/>
            <person name="Weitz H."/>
            <person name="Taylor A."/>
            <person name="Grigoriev I.V."/>
            <person name="Nagy L.G."/>
            <person name="Martin F."/>
            <person name="Kauserud H."/>
        </authorList>
    </citation>
    <scope>NUCLEOTIDE SEQUENCE</scope>
    <source>
        <strain evidence="3">CBHHK173m</strain>
    </source>
</reference>
<keyword evidence="4" id="KW-1185">Reference proteome</keyword>
<accession>A0AAD6TYT5</accession>
<dbReference type="Proteomes" id="UP001222325">
    <property type="component" value="Unassembled WGS sequence"/>
</dbReference>
<evidence type="ECO:0000256" key="1">
    <source>
        <dbReference type="SAM" id="MobiDB-lite"/>
    </source>
</evidence>
<name>A0AAD6TYT5_9AGAR</name>
<sequence length="400" mass="43839">MFAQFLDKSGIHMQPAVFIAIIIGGFLFLITLVVTVIYVHRRSKRQIAEGAFDKSAFSVVSLTHPRPPLPIYQLSPRTVLQDREAQKHDLVAREVRQQEANYMQLMRDIQRPASRAGTTTLPDQTPRLPYHPPRVVNRDPAQAAPPRSPLTAYPAVENHDHVQIAVPGSPLTAYPVLGNREPTHVALPISAFTAYPLVATPPPVAVLDAVPTNAAQLQRGLSVLSLESTASEYSMASAVRDEQQERYQPFHLGLPPIPASPSTPLTPKWPSSPGSYVWPKRQRASQIRQELAPDTYAKVRWITDDESSEPAAAIPVAHAIPPSSALEETSSVSHMRPPRINVPPPVAQSRTSSDSTTTSSSTVLRYYAAASGTRSPTPTMPDFSFAIPPRPQPQTPQRPF</sequence>
<evidence type="ECO:0000313" key="4">
    <source>
        <dbReference type="Proteomes" id="UP001222325"/>
    </source>
</evidence>
<organism evidence="3 4">
    <name type="scientific">Mycena belliarum</name>
    <dbReference type="NCBI Taxonomy" id="1033014"/>
    <lineage>
        <taxon>Eukaryota</taxon>
        <taxon>Fungi</taxon>
        <taxon>Dikarya</taxon>
        <taxon>Basidiomycota</taxon>
        <taxon>Agaricomycotina</taxon>
        <taxon>Agaricomycetes</taxon>
        <taxon>Agaricomycetidae</taxon>
        <taxon>Agaricales</taxon>
        <taxon>Marasmiineae</taxon>
        <taxon>Mycenaceae</taxon>
        <taxon>Mycena</taxon>
    </lineage>
</organism>
<keyword evidence="2" id="KW-0812">Transmembrane</keyword>
<feature type="region of interest" description="Disordered" evidence="1">
    <location>
        <begin position="322"/>
        <end position="400"/>
    </location>
</feature>
<keyword evidence="2" id="KW-0472">Membrane</keyword>
<evidence type="ECO:0000256" key="2">
    <source>
        <dbReference type="SAM" id="Phobius"/>
    </source>
</evidence>
<feature type="region of interest" description="Disordered" evidence="1">
    <location>
        <begin position="111"/>
        <end position="131"/>
    </location>
</feature>
<comment type="caution">
    <text evidence="3">The sequence shown here is derived from an EMBL/GenBank/DDBJ whole genome shotgun (WGS) entry which is preliminary data.</text>
</comment>
<proteinExistence type="predicted"/>
<evidence type="ECO:0000313" key="3">
    <source>
        <dbReference type="EMBL" id="KAJ7079099.1"/>
    </source>
</evidence>
<gene>
    <name evidence="3" type="ORF">B0H15DRAFT_954195</name>
</gene>